<dbReference type="Proteomes" id="UP000700596">
    <property type="component" value="Unassembled WGS sequence"/>
</dbReference>
<evidence type="ECO:0008006" key="4">
    <source>
        <dbReference type="Google" id="ProtNLM"/>
    </source>
</evidence>
<dbReference type="GO" id="GO:0030150">
    <property type="term" value="P:protein import into mitochondrial matrix"/>
    <property type="evidence" value="ECO:0007669"/>
    <property type="project" value="InterPro"/>
</dbReference>
<dbReference type="InterPro" id="IPR020266">
    <property type="entry name" value="Tom6"/>
</dbReference>
<dbReference type="EMBL" id="JAGMWT010000001">
    <property type="protein sequence ID" value="KAH7139451.1"/>
    <property type="molecule type" value="Genomic_DNA"/>
</dbReference>
<keyword evidence="1" id="KW-1133">Transmembrane helix</keyword>
<keyword evidence="1" id="KW-0812">Transmembrane</keyword>
<dbReference type="Pfam" id="PF17112">
    <property type="entry name" value="Tom6"/>
    <property type="match status" value="1"/>
</dbReference>
<dbReference type="GO" id="GO:0005742">
    <property type="term" value="C:mitochondrial outer membrane translocase complex"/>
    <property type="evidence" value="ECO:0007669"/>
    <property type="project" value="InterPro"/>
</dbReference>
<sequence length="58" mass="6285">MPPKAVRSRPSASEPSFGQTLVQSFKSAENRQLVTAVGLFAIGVTFLHSSWSELLLPL</sequence>
<evidence type="ECO:0000256" key="1">
    <source>
        <dbReference type="SAM" id="Phobius"/>
    </source>
</evidence>
<evidence type="ECO:0000313" key="3">
    <source>
        <dbReference type="Proteomes" id="UP000700596"/>
    </source>
</evidence>
<reference evidence="2" key="1">
    <citation type="journal article" date="2021" name="Nat. Commun.">
        <title>Genetic determinants of endophytism in the Arabidopsis root mycobiome.</title>
        <authorList>
            <person name="Mesny F."/>
            <person name="Miyauchi S."/>
            <person name="Thiergart T."/>
            <person name="Pickel B."/>
            <person name="Atanasova L."/>
            <person name="Karlsson M."/>
            <person name="Huettel B."/>
            <person name="Barry K.W."/>
            <person name="Haridas S."/>
            <person name="Chen C."/>
            <person name="Bauer D."/>
            <person name="Andreopoulos W."/>
            <person name="Pangilinan J."/>
            <person name="LaButti K."/>
            <person name="Riley R."/>
            <person name="Lipzen A."/>
            <person name="Clum A."/>
            <person name="Drula E."/>
            <person name="Henrissat B."/>
            <person name="Kohler A."/>
            <person name="Grigoriev I.V."/>
            <person name="Martin F.M."/>
            <person name="Hacquard S."/>
        </authorList>
    </citation>
    <scope>NUCLEOTIDE SEQUENCE</scope>
    <source>
        <strain evidence="2">MPI-CAGE-CH-0243</strain>
    </source>
</reference>
<feature type="transmembrane region" description="Helical" evidence="1">
    <location>
        <begin position="33"/>
        <end position="51"/>
    </location>
</feature>
<proteinExistence type="predicted"/>
<protein>
    <recommendedName>
        <fullName evidence="4">TOM core complex subunit Tom6</fullName>
    </recommendedName>
</protein>
<accession>A0A9P9EM27</accession>
<name>A0A9P9EM27_9PLEO</name>
<keyword evidence="1" id="KW-0472">Membrane</keyword>
<gene>
    <name evidence="2" type="ORF">B0J11DRAFT_423614</name>
</gene>
<comment type="caution">
    <text evidence="2">The sequence shown here is derived from an EMBL/GenBank/DDBJ whole genome shotgun (WGS) entry which is preliminary data.</text>
</comment>
<evidence type="ECO:0000313" key="2">
    <source>
        <dbReference type="EMBL" id="KAH7139451.1"/>
    </source>
</evidence>
<organism evidence="2 3">
    <name type="scientific">Dendryphion nanum</name>
    <dbReference type="NCBI Taxonomy" id="256645"/>
    <lineage>
        <taxon>Eukaryota</taxon>
        <taxon>Fungi</taxon>
        <taxon>Dikarya</taxon>
        <taxon>Ascomycota</taxon>
        <taxon>Pezizomycotina</taxon>
        <taxon>Dothideomycetes</taxon>
        <taxon>Pleosporomycetidae</taxon>
        <taxon>Pleosporales</taxon>
        <taxon>Torulaceae</taxon>
        <taxon>Dendryphion</taxon>
    </lineage>
</organism>
<dbReference type="OrthoDB" id="5403997at2759"/>
<keyword evidence="3" id="KW-1185">Reference proteome</keyword>
<dbReference type="AlphaFoldDB" id="A0A9P9EM27"/>